<evidence type="ECO:0000256" key="1">
    <source>
        <dbReference type="ARBA" id="ARBA00009042"/>
    </source>
</evidence>
<dbReference type="AlphaFoldDB" id="K5W3V3"/>
<evidence type="ECO:0000313" key="2">
    <source>
        <dbReference type="EMBL" id="EKM58568.1"/>
    </source>
</evidence>
<keyword evidence="3" id="KW-1185">Reference proteome</keyword>
<dbReference type="SUPFAM" id="SSF89372">
    <property type="entry name" value="Fucose-specific lectin"/>
    <property type="match status" value="1"/>
</dbReference>
<dbReference type="OrthoDB" id="407298at2759"/>
<proteinExistence type="inferred from homology"/>
<dbReference type="Proteomes" id="UP000008370">
    <property type="component" value="Unassembled WGS sequence"/>
</dbReference>
<gene>
    <name evidence="2" type="ORF">PHACADRAFT_207388</name>
</gene>
<dbReference type="Pfam" id="PF07938">
    <property type="entry name" value="Fungal_lectin"/>
    <property type="match status" value="1"/>
</dbReference>
<dbReference type="GeneID" id="18912597"/>
<dbReference type="CDD" id="cd22893">
    <property type="entry name" value="PlcA-like"/>
    <property type="match status" value="1"/>
</dbReference>
<dbReference type="KEGG" id="pco:PHACADRAFT_207388"/>
<sequence length="575" mass="63187">MGDTLEEQIKRFGDAYISLATDTKRQPKEAQDILAILQVEFEAVNEAVRLRRDPSIVHHVIPDPSFQLARIMATRSANPGYLGISKINFDHFGQDARTAYNAGHTYALMAAAAGNLMGAYTLNAFADHFLEDLFSAGHLRTPRRMLHADYDIAPDYCAKACTRPLLALMQPSGETWTAYGDKRALDAVNKENLERCLAAVQASADEIYAAYLTRQVPNPVDFRAWNHAPTLDLRRLDIENRRQAQFTSDWWFDTTAVSIKSSSWWGYPMSLDGPRKIIPWTGISACNTGGLQNTMVFYQDSAGGIHQSRFVDGVWYGGPTAPALLTAASFSALASVSWDGGNGASLFWVEPGTYVVHERRYASGQWTAGPLGSLDVKVDWYASMAAVSWATGGTRFVRLYLQERGAAMIQELAFDTTRGWSRASQFQNVMRGTGLAAAAFLNADGTALSQIHVFHQTPEATIRDCYWDYNTSIWSMNPLVQIMDAAPATCISAATWPGGGSNITTIFYSDTQDTLCQRVSGDWNSTRKIVAPPLLSTMVAAVQANNDQSLPAANGLDLFLPSLDEHTARMRSSPS</sequence>
<dbReference type="InParanoid" id="K5W3V3"/>
<evidence type="ECO:0000313" key="3">
    <source>
        <dbReference type="Proteomes" id="UP000008370"/>
    </source>
</evidence>
<reference evidence="2 3" key="1">
    <citation type="journal article" date="2012" name="BMC Genomics">
        <title>Comparative genomics of the white-rot fungi, Phanerochaete carnosa and P. chrysosporium, to elucidate the genetic basis of the distinct wood types they colonize.</title>
        <authorList>
            <person name="Suzuki H."/>
            <person name="MacDonald J."/>
            <person name="Syed K."/>
            <person name="Salamov A."/>
            <person name="Hori C."/>
            <person name="Aerts A."/>
            <person name="Henrissat B."/>
            <person name="Wiebenga A."/>
            <person name="vanKuyk P.A."/>
            <person name="Barry K."/>
            <person name="Lindquist E."/>
            <person name="LaButti K."/>
            <person name="Lapidus A."/>
            <person name="Lucas S."/>
            <person name="Coutinho P."/>
            <person name="Gong Y."/>
            <person name="Samejima M."/>
            <person name="Mahadevan R."/>
            <person name="Abou-Zaid M."/>
            <person name="de Vries R.P."/>
            <person name="Igarashi K."/>
            <person name="Yadav J.S."/>
            <person name="Grigoriev I.V."/>
            <person name="Master E.R."/>
        </authorList>
    </citation>
    <scope>NUCLEOTIDE SEQUENCE [LARGE SCALE GENOMIC DNA]</scope>
    <source>
        <strain evidence="2 3">HHB-10118-sp</strain>
    </source>
</reference>
<organism evidence="2 3">
    <name type="scientific">Phanerochaete carnosa (strain HHB-10118-sp)</name>
    <name type="common">White-rot fungus</name>
    <name type="synonym">Peniophora carnosa</name>
    <dbReference type="NCBI Taxonomy" id="650164"/>
    <lineage>
        <taxon>Eukaryota</taxon>
        <taxon>Fungi</taxon>
        <taxon>Dikarya</taxon>
        <taxon>Basidiomycota</taxon>
        <taxon>Agaricomycotina</taxon>
        <taxon>Agaricomycetes</taxon>
        <taxon>Polyporales</taxon>
        <taxon>Phanerochaetaceae</taxon>
        <taxon>Phanerochaete</taxon>
    </lineage>
</organism>
<dbReference type="InterPro" id="IPR049756">
    <property type="entry name" value="PlcA-like_dom"/>
</dbReference>
<dbReference type="Gene3D" id="2.120.10.70">
    <property type="entry name" value="Fucose-specific lectin"/>
    <property type="match status" value="1"/>
</dbReference>
<dbReference type="EMBL" id="JH930470">
    <property type="protein sequence ID" value="EKM58568.1"/>
    <property type="molecule type" value="Genomic_DNA"/>
</dbReference>
<dbReference type="InterPro" id="IPR012475">
    <property type="entry name" value="Fungal_lectin"/>
</dbReference>
<protein>
    <submittedName>
        <fullName evidence="2">Uncharacterized protein</fullName>
    </submittedName>
</protein>
<comment type="similarity">
    <text evidence="1">Belongs to the fungal fucose-specific lectin family.</text>
</comment>
<dbReference type="HOGENOM" id="CLU_029720_1_0_1"/>
<accession>K5W3V3</accession>
<name>K5W3V3_PHACS</name>
<dbReference type="RefSeq" id="XP_007393877.1">
    <property type="nucleotide sequence ID" value="XM_007393815.1"/>
</dbReference>